<feature type="compositionally biased region" description="Polar residues" evidence="1">
    <location>
        <begin position="26"/>
        <end position="52"/>
    </location>
</feature>
<feature type="compositionally biased region" description="Basic and acidic residues" evidence="1">
    <location>
        <begin position="322"/>
        <end position="338"/>
    </location>
</feature>
<protein>
    <submittedName>
        <fullName evidence="2">Uncharacterized protein</fullName>
    </submittedName>
</protein>
<accession>A0A5D3AQ01</accession>
<evidence type="ECO:0000256" key="1">
    <source>
        <dbReference type="SAM" id="MobiDB-lite"/>
    </source>
</evidence>
<feature type="region of interest" description="Disordered" evidence="1">
    <location>
        <begin position="365"/>
        <end position="400"/>
    </location>
</feature>
<name>A0A5D3AQ01_9TREE</name>
<dbReference type="AlphaFoldDB" id="A0A5D3AQ01"/>
<gene>
    <name evidence="2" type="ORF">B9479_005714</name>
</gene>
<feature type="region of interest" description="Disordered" evidence="1">
    <location>
        <begin position="26"/>
        <end position="149"/>
    </location>
</feature>
<feature type="compositionally biased region" description="Polar residues" evidence="1">
    <location>
        <begin position="415"/>
        <end position="451"/>
    </location>
</feature>
<feature type="compositionally biased region" description="Polar residues" evidence="1">
    <location>
        <begin position="383"/>
        <end position="398"/>
    </location>
</feature>
<reference evidence="2 3" key="1">
    <citation type="submission" date="2017-05" db="EMBL/GenBank/DDBJ databases">
        <title>The Genome Sequence of Tsuchiyaea wingfieldii DSM 27421.</title>
        <authorList>
            <person name="Cuomo C."/>
            <person name="Passer A."/>
            <person name="Billmyre B."/>
            <person name="Heitman J."/>
        </authorList>
    </citation>
    <scope>NUCLEOTIDE SEQUENCE [LARGE SCALE GENOMIC DNA]</scope>
    <source>
        <strain evidence="2 3">DSM 27421</strain>
    </source>
</reference>
<dbReference type="Proteomes" id="UP000322245">
    <property type="component" value="Unassembled WGS sequence"/>
</dbReference>
<evidence type="ECO:0000313" key="3">
    <source>
        <dbReference type="Proteomes" id="UP000322245"/>
    </source>
</evidence>
<feature type="region of interest" description="Disordered" evidence="1">
    <location>
        <begin position="322"/>
        <end position="351"/>
    </location>
</feature>
<comment type="caution">
    <text evidence="2">The sequence shown here is derived from an EMBL/GenBank/DDBJ whole genome shotgun (WGS) entry which is preliminary data.</text>
</comment>
<feature type="compositionally biased region" description="Polar residues" evidence="1">
    <location>
        <begin position="95"/>
        <end position="144"/>
    </location>
</feature>
<dbReference type="EMBL" id="NIDF01000082">
    <property type="protein sequence ID" value="TYJ53627.1"/>
    <property type="molecule type" value="Genomic_DNA"/>
</dbReference>
<feature type="region of interest" description="Disordered" evidence="1">
    <location>
        <begin position="415"/>
        <end position="461"/>
    </location>
</feature>
<organism evidence="2 3">
    <name type="scientific">Cryptococcus floricola</name>
    <dbReference type="NCBI Taxonomy" id="2591691"/>
    <lineage>
        <taxon>Eukaryota</taxon>
        <taxon>Fungi</taxon>
        <taxon>Dikarya</taxon>
        <taxon>Basidiomycota</taxon>
        <taxon>Agaricomycotina</taxon>
        <taxon>Tremellomycetes</taxon>
        <taxon>Tremellales</taxon>
        <taxon>Cryptococcaceae</taxon>
        <taxon>Cryptococcus</taxon>
    </lineage>
</organism>
<evidence type="ECO:0000313" key="2">
    <source>
        <dbReference type="EMBL" id="TYJ53627.1"/>
    </source>
</evidence>
<feature type="compositionally biased region" description="Polar residues" evidence="1">
    <location>
        <begin position="72"/>
        <end position="88"/>
    </location>
</feature>
<keyword evidence="3" id="KW-1185">Reference proteome</keyword>
<proteinExistence type="predicted"/>
<sequence length="461" mass="51233">MSFESPRRAPTAAEISYNALFSQMFSQESQPSFASAQQQGPWNTRSFINTKPSAPPQQGHDRRFYPPPPDTSRYSQPPSGQYASTAPTTGPPLEQNVSVHQVPRQSPWASQARNTHSVPPASIAQQQTPRQSQPAFQNTQTSAPPDTASVDVSVHKFGMRSKPTSRRYDEKKVFWDAYVPFSHEKTTSAYSDWLNERATEARVTLEEKEAIVRTKRAGEVKGQGEKTDKAFVDALGAARSLQNVVRQSEDEVTISQFNDLIYSLRDLSAELNLERDIRDTVTNTQLEATDAAWQGWRAAKRAFDVASGNASLDDARSLWKEHDDGRKASRKSHKDEGAWHSMMSSLKGTPTDDILDAFEEALTSGTGMTQPSFYPQPKAPSHNPLTPTSFASQSQSNYPLHPIPVQQRQFSPYLQPSAATNNGTPSMSSSFHQQTRQPQPNSQRFASSNPHLMSAVDDSYR</sequence>